<dbReference type="PANTHER" id="PTHR17630:SF44">
    <property type="entry name" value="PROTEIN AIM2"/>
    <property type="match status" value="1"/>
</dbReference>
<feature type="domain" description="Dienelactone hydrolase" evidence="1">
    <location>
        <begin position="37"/>
        <end position="245"/>
    </location>
</feature>
<evidence type="ECO:0000313" key="3">
    <source>
        <dbReference type="Proteomes" id="UP000183365"/>
    </source>
</evidence>
<keyword evidence="3" id="KW-1185">Reference proteome</keyword>
<dbReference type="AlphaFoldDB" id="A0A1L0B6W7"/>
<gene>
    <name evidence="2" type="ORF">HGUI_03019</name>
</gene>
<dbReference type="Gene3D" id="3.40.50.1820">
    <property type="entry name" value="alpha/beta hydrolase"/>
    <property type="match status" value="1"/>
</dbReference>
<name>A0A1L0B6W7_9ASCO</name>
<reference evidence="3" key="1">
    <citation type="submission" date="2016-11" db="EMBL/GenBank/DDBJ databases">
        <authorList>
            <person name="Guldener U."/>
        </authorList>
    </citation>
    <scope>NUCLEOTIDE SEQUENCE [LARGE SCALE GENOMIC DNA]</scope>
</reference>
<dbReference type="SUPFAM" id="SSF53474">
    <property type="entry name" value="alpha/beta-Hydrolases"/>
    <property type="match status" value="1"/>
</dbReference>
<organism evidence="2 3">
    <name type="scientific">Hanseniaspora guilliermondii</name>
    <dbReference type="NCBI Taxonomy" id="56406"/>
    <lineage>
        <taxon>Eukaryota</taxon>
        <taxon>Fungi</taxon>
        <taxon>Dikarya</taxon>
        <taxon>Ascomycota</taxon>
        <taxon>Saccharomycotina</taxon>
        <taxon>Saccharomycetes</taxon>
        <taxon>Saccharomycodales</taxon>
        <taxon>Saccharomycodaceae</taxon>
        <taxon>Hanseniaspora</taxon>
    </lineage>
</organism>
<dbReference type="Pfam" id="PF01738">
    <property type="entry name" value="DLH"/>
    <property type="match status" value="1"/>
</dbReference>
<dbReference type="Proteomes" id="UP000183365">
    <property type="component" value="Unassembled WGS sequence"/>
</dbReference>
<accession>A0A1L0B6W7</accession>
<proteinExistence type="predicted"/>
<sequence length="248" mass="27603">MASYPPSDCCAKGFIHEGEPKGTYIDINDIKTYRTQPGYRDDAIIVILPDIFGIYLPNSLLIADQFACKSGYTTYIPDILFNDQIALEDLNSGKVDIPKWLGNHTNEITREIVEKALKSIKAENPNKKICVIGYCFGAKYAIQQGAKGGLADVVAIAHPSFVTIEEVEALNVPIIISCAEVDSQFPADKRVETQAKLQEIKATYQIDIFSGVSHGFAARGDPKDENVKYAKEKVFFDQSYFFDHHVKK</sequence>
<dbReference type="VEuPathDB" id="FungiDB:HGUI_03019"/>
<dbReference type="GO" id="GO:0016787">
    <property type="term" value="F:hydrolase activity"/>
    <property type="evidence" value="ECO:0007669"/>
    <property type="project" value="InterPro"/>
</dbReference>
<evidence type="ECO:0000259" key="1">
    <source>
        <dbReference type="Pfam" id="PF01738"/>
    </source>
</evidence>
<protein>
    <submittedName>
        <fullName evidence="2">Related to Protein AIM2</fullName>
    </submittedName>
</protein>
<dbReference type="PANTHER" id="PTHR17630">
    <property type="entry name" value="DIENELACTONE HYDROLASE"/>
    <property type="match status" value="1"/>
</dbReference>
<dbReference type="InterPro" id="IPR002925">
    <property type="entry name" value="Dienelactn_hydro"/>
</dbReference>
<dbReference type="OrthoDB" id="17560at2759"/>
<dbReference type="InterPro" id="IPR029058">
    <property type="entry name" value="AB_hydrolase_fold"/>
</dbReference>
<dbReference type="EMBL" id="FQNF01000065">
    <property type="protein sequence ID" value="SGZ40819.1"/>
    <property type="molecule type" value="Genomic_DNA"/>
</dbReference>
<evidence type="ECO:0000313" key="2">
    <source>
        <dbReference type="EMBL" id="SGZ40819.1"/>
    </source>
</evidence>